<dbReference type="CDD" id="cd04186">
    <property type="entry name" value="GT_2_like_c"/>
    <property type="match status" value="1"/>
</dbReference>
<evidence type="ECO:0000256" key="2">
    <source>
        <dbReference type="ARBA" id="ARBA00022676"/>
    </source>
</evidence>
<dbReference type="PANTHER" id="PTHR43179">
    <property type="entry name" value="RHAMNOSYLTRANSFERASE WBBL"/>
    <property type="match status" value="1"/>
</dbReference>
<dbReference type="GO" id="GO:0016757">
    <property type="term" value="F:glycosyltransferase activity"/>
    <property type="evidence" value="ECO:0007669"/>
    <property type="project" value="UniProtKB-KW"/>
</dbReference>
<feature type="domain" description="Glycosyltransferase 2-like" evidence="4">
    <location>
        <begin position="2"/>
        <end position="174"/>
    </location>
</feature>
<dbReference type="InterPro" id="IPR029044">
    <property type="entry name" value="Nucleotide-diphossugar_trans"/>
</dbReference>
<dbReference type="Proteomes" id="UP000321926">
    <property type="component" value="Unassembled WGS sequence"/>
</dbReference>
<dbReference type="EMBL" id="VRTY01000046">
    <property type="protein sequence ID" value="TXK44906.1"/>
    <property type="molecule type" value="Genomic_DNA"/>
</dbReference>
<evidence type="ECO:0000313" key="6">
    <source>
        <dbReference type="Proteomes" id="UP000321926"/>
    </source>
</evidence>
<reference evidence="5 6" key="1">
    <citation type="submission" date="2019-08" db="EMBL/GenBank/DDBJ databases">
        <authorList>
            <person name="Shi S."/>
        </authorList>
    </citation>
    <scope>NUCLEOTIDE SEQUENCE [LARGE SCALE GENOMIC DNA]</scope>
    <source>
        <strain evidence="5 6">GY10130</strain>
    </source>
</reference>
<keyword evidence="2" id="KW-0328">Glycosyltransferase</keyword>
<keyword evidence="6" id="KW-1185">Reference proteome</keyword>
<accession>A0A5C8K855</accession>
<dbReference type="AlphaFoldDB" id="A0A5C8K855"/>
<evidence type="ECO:0000313" key="5">
    <source>
        <dbReference type="EMBL" id="TXK44906.1"/>
    </source>
</evidence>
<comment type="caution">
    <text evidence="5">The sequence shown here is derived from an EMBL/GenBank/DDBJ whole genome shotgun (WGS) entry which is preliminary data.</text>
</comment>
<dbReference type="SUPFAM" id="SSF53448">
    <property type="entry name" value="Nucleotide-diphospho-sugar transferases"/>
    <property type="match status" value="1"/>
</dbReference>
<protein>
    <submittedName>
        <fullName evidence="5">Glycosyltransferase family 2 protein</fullName>
    </submittedName>
</protein>
<dbReference type="Pfam" id="PF00535">
    <property type="entry name" value="Glycos_transf_2"/>
    <property type="match status" value="1"/>
</dbReference>
<evidence type="ECO:0000259" key="4">
    <source>
        <dbReference type="Pfam" id="PF00535"/>
    </source>
</evidence>
<evidence type="ECO:0000256" key="3">
    <source>
        <dbReference type="ARBA" id="ARBA00022679"/>
    </source>
</evidence>
<name>A0A5C8K855_9BACT</name>
<evidence type="ECO:0000256" key="1">
    <source>
        <dbReference type="ARBA" id="ARBA00006739"/>
    </source>
</evidence>
<proteinExistence type="inferred from homology"/>
<dbReference type="OrthoDB" id="9771846at2"/>
<comment type="similarity">
    <text evidence="1">Belongs to the glycosyltransferase 2 family.</text>
</comment>
<dbReference type="Gene3D" id="3.90.550.10">
    <property type="entry name" value="Spore Coat Polysaccharide Biosynthesis Protein SpsA, Chain A"/>
    <property type="match status" value="1"/>
</dbReference>
<organism evidence="5 6">
    <name type="scientific">Pontibacter qinzhouensis</name>
    <dbReference type="NCBI Taxonomy" id="2603253"/>
    <lineage>
        <taxon>Bacteria</taxon>
        <taxon>Pseudomonadati</taxon>
        <taxon>Bacteroidota</taxon>
        <taxon>Cytophagia</taxon>
        <taxon>Cytophagales</taxon>
        <taxon>Hymenobacteraceae</taxon>
        <taxon>Pontibacter</taxon>
    </lineage>
</organism>
<dbReference type="InterPro" id="IPR001173">
    <property type="entry name" value="Glyco_trans_2-like"/>
</dbReference>
<sequence length="331" mass="37644">MVILNWNGLHFLQQFLPSVIENSPGCEIIVADNASSDESVAFLRAHFPEVRVIRHESNLGFCEGYNQALRQVEATYYVLLNSDVAVTPGWVAPVITLLESDEQIAVCQPKINAHQHPHLFEYAGAAGGMLDTLGYPFCRGRLFEHLEDDNGQYNDVQEVFWATGACMFVRASVYKEMGGLEPAFFAHMEEIDFCWRVSNAGYKVFYTGHSQVFHVGGGTLHKSNPHKTFLNFRNGLAMLYKNLPLSELYQVIVFRILLDWLAAFRMLVAGQKADAKAVLEAHVSLLKQASYWHNRRKLQPVKKKLKELKGIYAGSIVWEYFIRQKRTVKEL</sequence>
<gene>
    <name evidence="5" type="ORF">FVR03_13115</name>
</gene>
<keyword evidence="3 5" id="KW-0808">Transferase</keyword>
<dbReference type="PANTHER" id="PTHR43179:SF12">
    <property type="entry name" value="GALACTOFURANOSYLTRANSFERASE GLFT2"/>
    <property type="match status" value="1"/>
</dbReference>